<proteinExistence type="predicted"/>
<evidence type="ECO:0000313" key="1">
    <source>
        <dbReference type="EMBL" id="RXI04957.1"/>
    </source>
</evidence>
<comment type="caution">
    <text evidence="1">The sequence shown here is derived from an EMBL/GenBank/DDBJ whole genome shotgun (WGS) entry which is preliminary data.</text>
</comment>
<accession>A0A498KC67</accession>
<dbReference type="AlphaFoldDB" id="A0A498KC67"/>
<dbReference type="Proteomes" id="UP000290289">
    <property type="component" value="Chromosome 2"/>
</dbReference>
<organism evidence="1 2">
    <name type="scientific">Malus domestica</name>
    <name type="common">Apple</name>
    <name type="synonym">Pyrus malus</name>
    <dbReference type="NCBI Taxonomy" id="3750"/>
    <lineage>
        <taxon>Eukaryota</taxon>
        <taxon>Viridiplantae</taxon>
        <taxon>Streptophyta</taxon>
        <taxon>Embryophyta</taxon>
        <taxon>Tracheophyta</taxon>
        <taxon>Spermatophyta</taxon>
        <taxon>Magnoliopsida</taxon>
        <taxon>eudicotyledons</taxon>
        <taxon>Gunneridae</taxon>
        <taxon>Pentapetalae</taxon>
        <taxon>rosids</taxon>
        <taxon>fabids</taxon>
        <taxon>Rosales</taxon>
        <taxon>Rosaceae</taxon>
        <taxon>Amygdaloideae</taxon>
        <taxon>Maleae</taxon>
        <taxon>Malus</taxon>
    </lineage>
</organism>
<evidence type="ECO:0000313" key="2">
    <source>
        <dbReference type="Proteomes" id="UP000290289"/>
    </source>
</evidence>
<protein>
    <submittedName>
        <fullName evidence="1">Uncharacterized protein</fullName>
    </submittedName>
</protein>
<reference evidence="1 2" key="1">
    <citation type="submission" date="2018-10" db="EMBL/GenBank/DDBJ databases">
        <title>A high-quality apple genome assembly.</title>
        <authorList>
            <person name="Hu J."/>
        </authorList>
    </citation>
    <scope>NUCLEOTIDE SEQUENCE [LARGE SCALE GENOMIC DNA]</scope>
    <source>
        <strain evidence="2">cv. HFTH1</strain>
        <tissue evidence="1">Young leaf</tissue>
    </source>
</reference>
<gene>
    <name evidence="1" type="ORF">DVH24_006214</name>
</gene>
<dbReference type="EMBL" id="RDQH01000328">
    <property type="protein sequence ID" value="RXI04957.1"/>
    <property type="molecule type" value="Genomic_DNA"/>
</dbReference>
<sequence length="119" mass="13330">MDVSSSKTSKSSKNSPYNLPLMRLCMFGGNLSKTFKSIFLLRLIPDVHALESTHDLSHTLNYSIIGKRLISGSKNLGCCTTCEEPPTTITTSCQYPAYYGRHISLIFLGRMKISSRMCW</sequence>
<name>A0A498KC67_MALDO</name>
<keyword evidence="2" id="KW-1185">Reference proteome</keyword>